<evidence type="ECO:0000259" key="5">
    <source>
        <dbReference type="Pfam" id="PF18052"/>
    </source>
</evidence>
<evidence type="ECO:0000256" key="1">
    <source>
        <dbReference type="ARBA" id="ARBA00022737"/>
    </source>
</evidence>
<dbReference type="Gene3D" id="1.20.5.4130">
    <property type="match status" value="1"/>
</dbReference>
<evidence type="ECO:0000256" key="4">
    <source>
        <dbReference type="ARBA" id="ARBA00022840"/>
    </source>
</evidence>
<feature type="domain" description="Disease resistance N-terminal" evidence="5">
    <location>
        <begin position="12"/>
        <end position="100"/>
    </location>
</feature>
<organism evidence="6 7">
    <name type="scientific">Salix viminalis</name>
    <name type="common">Common osier</name>
    <name type="synonym">Basket willow</name>
    <dbReference type="NCBI Taxonomy" id="40686"/>
    <lineage>
        <taxon>Eukaryota</taxon>
        <taxon>Viridiplantae</taxon>
        <taxon>Streptophyta</taxon>
        <taxon>Embryophyta</taxon>
        <taxon>Tracheophyta</taxon>
        <taxon>Spermatophyta</taxon>
        <taxon>Magnoliopsida</taxon>
        <taxon>eudicotyledons</taxon>
        <taxon>Gunneridae</taxon>
        <taxon>Pentapetalae</taxon>
        <taxon>rosids</taxon>
        <taxon>fabids</taxon>
        <taxon>Malpighiales</taxon>
        <taxon>Salicaceae</taxon>
        <taxon>Saliceae</taxon>
        <taxon>Salix</taxon>
    </lineage>
</organism>
<dbReference type="AlphaFoldDB" id="A0A9Q0VMD5"/>
<accession>A0A9Q0VMD5</accession>
<evidence type="ECO:0000313" key="7">
    <source>
        <dbReference type="Proteomes" id="UP001151529"/>
    </source>
</evidence>
<keyword evidence="1" id="KW-0677">Repeat</keyword>
<dbReference type="GO" id="GO:0006952">
    <property type="term" value="P:defense response"/>
    <property type="evidence" value="ECO:0007669"/>
    <property type="project" value="UniProtKB-KW"/>
</dbReference>
<sequence length="163" mass="18885">MAEDTLFSIAGEIIKKLGSLAYQEVALWWGLKDQLLKLNGTVTRIKAVIQDAEEQVQKQKQNNQIEDWLKKLREAVYDAEDLLDDFSTQVLRKQLMHGKRTSREVRLFFSRSNQLVYGLRMGHNIKALRERLDDIQIDSIKFKFVPGKERASSTPFQGANYLL</sequence>
<dbReference type="PANTHER" id="PTHR36766">
    <property type="entry name" value="PLANT BROAD-SPECTRUM MILDEW RESISTANCE PROTEIN RPW8"/>
    <property type="match status" value="1"/>
</dbReference>
<evidence type="ECO:0000256" key="2">
    <source>
        <dbReference type="ARBA" id="ARBA00022741"/>
    </source>
</evidence>
<dbReference type="Proteomes" id="UP001151529">
    <property type="component" value="Chromosome 16"/>
</dbReference>
<evidence type="ECO:0000256" key="3">
    <source>
        <dbReference type="ARBA" id="ARBA00022821"/>
    </source>
</evidence>
<dbReference type="EMBL" id="JAPFFL010000001">
    <property type="protein sequence ID" value="KAJ6751414.1"/>
    <property type="molecule type" value="Genomic_DNA"/>
</dbReference>
<dbReference type="PANTHER" id="PTHR36766:SF40">
    <property type="entry name" value="DISEASE RESISTANCE PROTEIN RGA3"/>
    <property type="match status" value="1"/>
</dbReference>
<keyword evidence="7" id="KW-1185">Reference proteome</keyword>
<dbReference type="OrthoDB" id="1933539at2759"/>
<dbReference type="GO" id="GO:0005524">
    <property type="term" value="F:ATP binding"/>
    <property type="evidence" value="ECO:0007669"/>
    <property type="project" value="UniProtKB-KW"/>
</dbReference>
<name>A0A9Q0VMD5_SALVM</name>
<proteinExistence type="predicted"/>
<dbReference type="InterPro" id="IPR041118">
    <property type="entry name" value="Rx_N"/>
</dbReference>
<dbReference type="Pfam" id="PF18052">
    <property type="entry name" value="Rx_N"/>
    <property type="match status" value="1"/>
</dbReference>
<keyword evidence="3" id="KW-0611">Plant defense</keyword>
<keyword evidence="2" id="KW-0547">Nucleotide-binding</keyword>
<evidence type="ECO:0000313" key="6">
    <source>
        <dbReference type="EMBL" id="KAJ6751414.1"/>
    </source>
</evidence>
<comment type="caution">
    <text evidence="6">The sequence shown here is derived from an EMBL/GenBank/DDBJ whole genome shotgun (WGS) entry which is preliminary data.</text>
</comment>
<gene>
    <name evidence="6" type="ORF">OIU85_001899</name>
</gene>
<protein>
    <recommendedName>
        <fullName evidence="5">Disease resistance N-terminal domain-containing protein</fullName>
    </recommendedName>
</protein>
<keyword evidence="4" id="KW-0067">ATP-binding</keyword>
<reference evidence="6" key="2">
    <citation type="journal article" date="2023" name="Int. J. Mol. Sci.">
        <title>De Novo Assembly and Annotation of 11 Diverse Shrub Willow (Salix) Genomes Reveals Novel Gene Organization in Sex-Linked Regions.</title>
        <authorList>
            <person name="Hyden B."/>
            <person name="Feng K."/>
            <person name="Yates T.B."/>
            <person name="Jawdy S."/>
            <person name="Cereghino C."/>
            <person name="Smart L.B."/>
            <person name="Muchero W."/>
        </authorList>
    </citation>
    <scope>NUCLEOTIDE SEQUENCE [LARGE SCALE GENOMIC DNA]</scope>
    <source>
        <tissue evidence="6">Shoot tip</tissue>
    </source>
</reference>
<reference evidence="6" key="1">
    <citation type="submission" date="2022-11" db="EMBL/GenBank/DDBJ databases">
        <authorList>
            <person name="Hyden B.L."/>
            <person name="Feng K."/>
            <person name="Yates T."/>
            <person name="Jawdy S."/>
            <person name="Smart L.B."/>
            <person name="Muchero W."/>
        </authorList>
    </citation>
    <scope>NUCLEOTIDE SEQUENCE</scope>
    <source>
        <tissue evidence="6">Shoot tip</tissue>
    </source>
</reference>